<evidence type="ECO:0000313" key="2">
    <source>
        <dbReference type="EMBL" id="TBT99909.1"/>
    </source>
</evidence>
<keyword evidence="3" id="KW-1185">Reference proteome</keyword>
<name>A0A4Q9L074_9MICR</name>
<comment type="caution">
    <text evidence="2">The sequence shown here is derived from an EMBL/GenBank/DDBJ whole genome shotgun (WGS) entry which is preliminary data.</text>
</comment>
<dbReference type="Proteomes" id="UP000291404">
    <property type="component" value="Unassembled WGS sequence"/>
</dbReference>
<sequence>EDRYKDKHVNVYEANNRDNLGDKKEDRYKDKHVNVYEANNRDNLGDKKEDRCKDKHVNVYEDNNRDNIGDKEEYQYRNKYRTELEKKEIQLPKFICKKQEIFLPIKTTKINLSFPSVYSSTKVENYKIIKTKMKFLLKIIIEKYFTVKIRIKEIFKLREECKNHLLKLISNIRKELIAMRVFVNSTKIFNYYNNYKIFISLVNKVDSKIRRIEKIIV</sequence>
<proteinExistence type="predicted"/>
<evidence type="ECO:0000313" key="3">
    <source>
        <dbReference type="Proteomes" id="UP000291404"/>
    </source>
</evidence>
<evidence type="ECO:0000256" key="1">
    <source>
        <dbReference type="SAM" id="MobiDB-lite"/>
    </source>
</evidence>
<feature type="region of interest" description="Disordered" evidence="1">
    <location>
        <begin position="1"/>
        <end position="26"/>
    </location>
</feature>
<gene>
    <name evidence="2" type="ORF">CWI36_1805p0030</name>
</gene>
<dbReference type="VEuPathDB" id="MicrosporidiaDB:CWI36_1805p0030"/>
<accession>A0A4Q9L074</accession>
<feature type="non-terminal residue" evidence="2">
    <location>
        <position position="1"/>
    </location>
</feature>
<dbReference type="AlphaFoldDB" id="A0A4Q9L074"/>
<protein>
    <submittedName>
        <fullName evidence="2">Uncharacterized protein</fullName>
    </submittedName>
</protein>
<reference evidence="2 3" key="1">
    <citation type="submission" date="2017-12" db="EMBL/GenBank/DDBJ databases">
        <authorList>
            <person name="Pombert J.-F."/>
            <person name="Haag K.L."/>
            <person name="Ebert D."/>
        </authorList>
    </citation>
    <scope>NUCLEOTIDE SEQUENCE [LARGE SCALE GENOMIC DNA]</scope>
    <source>
        <strain evidence="2">BE-OM-2</strain>
    </source>
</reference>
<organism evidence="2 3">
    <name type="scientific">Hamiltosporidium magnivora</name>
    <dbReference type="NCBI Taxonomy" id="148818"/>
    <lineage>
        <taxon>Eukaryota</taxon>
        <taxon>Fungi</taxon>
        <taxon>Fungi incertae sedis</taxon>
        <taxon>Microsporidia</taxon>
        <taxon>Dubosqiidae</taxon>
        <taxon>Hamiltosporidium</taxon>
    </lineage>
</organism>
<dbReference type="VEuPathDB" id="MicrosporidiaDB:CWI39_1344p0010"/>
<dbReference type="EMBL" id="PITI01001805">
    <property type="protein sequence ID" value="TBT99909.1"/>
    <property type="molecule type" value="Genomic_DNA"/>
</dbReference>